<gene>
    <name evidence="9" type="ORF">T459_04272</name>
</gene>
<keyword evidence="10" id="KW-1185">Reference proteome</keyword>
<dbReference type="InterPro" id="IPR001884">
    <property type="entry name" value="IF5A-like"/>
</dbReference>
<keyword evidence="3 6" id="KW-0648">Protein biosynthesis</keyword>
<dbReference type="InterPro" id="IPR014722">
    <property type="entry name" value="Rib_uL2_dom2"/>
</dbReference>
<dbReference type="PANTHER" id="PTHR11673">
    <property type="entry name" value="TRANSLATION INITIATION FACTOR 5A FAMILY MEMBER"/>
    <property type="match status" value="1"/>
</dbReference>
<dbReference type="STRING" id="4072.A0A2G3A4J2"/>
<dbReference type="InterPro" id="IPR048670">
    <property type="entry name" value="IF5A-like_N"/>
</dbReference>
<sequence length="160" mass="18149">MSDEEHHSESKADDGASKTYPQQVGTIRKNGYIVIKGRPYKVVEVSTSKIGKHGHTKCHFMAIDIFNRKKLEDIVPSSHICDVPHVNRTDYQLIDISEDGFFCPLTENGNTKDDLWLFTNENLLKRIKDGFNERKDLVVSVLSTMGEKQINVVKDIGTKN</sequence>
<dbReference type="InterPro" id="IPR012340">
    <property type="entry name" value="NA-bd_OB-fold"/>
</dbReference>
<dbReference type="Gene3D" id="2.30.30.30">
    <property type="match status" value="1"/>
</dbReference>
<dbReference type="InterPro" id="IPR008991">
    <property type="entry name" value="Translation_prot_SH3-like_sf"/>
</dbReference>
<evidence type="ECO:0000313" key="9">
    <source>
        <dbReference type="EMBL" id="PHT89159.1"/>
    </source>
</evidence>
<dbReference type="SMR" id="A0A2G3A4J2"/>
<dbReference type="SUPFAM" id="SSF50249">
    <property type="entry name" value="Nucleic acid-binding proteins"/>
    <property type="match status" value="1"/>
</dbReference>
<dbReference type="Gramene" id="PHT89159">
    <property type="protein sequence ID" value="PHT89159"/>
    <property type="gene ID" value="T459_04272"/>
</dbReference>
<dbReference type="Proteomes" id="UP000222542">
    <property type="component" value="Unassembled WGS sequence"/>
</dbReference>
<dbReference type="GO" id="GO:0003743">
    <property type="term" value="F:translation initiation factor activity"/>
    <property type="evidence" value="ECO:0007669"/>
    <property type="project" value="UniProtKB-KW"/>
</dbReference>
<feature type="compositionally biased region" description="Basic and acidic residues" evidence="7">
    <location>
        <begin position="1"/>
        <end position="16"/>
    </location>
</feature>
<dbReference type="SUPFAM" id="SSF50104">
    <property type="entry name" value="Translation proteins SH3-like domain"/>
    <property type="match status" value="1"/>
</dbReference>
<keyword evidence="2 9" id="KW-0396">Initiation factor</keyword>
<evidence type="ECO:0000256" key="4">
    <source>
        <dbReference type="ARBA" id="ARBA00023071"/>
    </source>
</evidence>
<dbReference type="Pfam" id="PF21485">
    <property type="entry name" value="IF5A-like_N"/>
    <property type="match status" value="1"/>
</dbReference>
<proteinExistence type="inferred from homology"/>
<dbReference type="GO" id="GO:0043022">
    <property type="term" value="F:ribosome binding"/>
    <property type="evidence" value="ECO:0007669"/>
    <property type="project" value="UniProtKB-UniRule"/>
</dbReference>
<evidence type="ECO:0000256" key="3">
    <source>
        <dbReference type="ARBA" id="ARBA00022917"/>
    </source>
</evidence>
<evidence type="ECO:0000256" key="1">
    <source>
        <dbReference type="ARBA" id="ARBA00006016"/>
    </source>
</evidence>
<dbReference type="EMBL" id="AYRZ02000002">
    <property type="protein sequence ID" value="PHT89159.1"/>
    <property type="molecule type" value="Genomic_DNA"/>
</dbReference>
<comment type="function">
    <text evidence="6">Translation factor that promotes translation elongation and termination, particularly upon ribosome stalling at specific amino acid sequence contexts. Binds between the exit (E) and peptidyl (P) site of the ribosome and promotes rescue of stalled ribosome: specifically required for efficient translation of polyproline-containing peptides as well as other motifs that stall the ribosome. Acts as ribosome quality control (RQC) cofactor by joining the RQC complex to facilitate peptidyl transfer during CAT tailing step.</text>
</comment>
<comment type="similarity">
    <text evidence="1 6">Belongs to the eIF-5A family.</text>
</comment>
<evidence type="ECO:0000256" key="6">
    <source>
        <dbReference type="RuleBase" id="RU362005"/>
    </source>
</evidence>
<dbReference type="SMART" id="SM01376">
    <property type="entry name" value="eIF-5a"/>
    <property type="match status" value="1"/>
</dbReference>
<dbReference type="Pfam" id="PF01287">
    <property type="entry name" value="eIF-5a"/>
    <property type="match status" value="1"/>
</dbReference>
<evidence type="ECO:0000256" key="5">
    <source>
        <dbReference type="ARBA" id="ARBA00045610"/>
    </source>
</evidence>
<evidence type="ECO:0000313" key="10">
    <source>
        <dbReference type="Proteomes" id="UP000222542"/>
    </source>
</evidence>
<evidence type="ECO:0000259" key="8">
    <source>
        <dbReference type="SMART" id="SM01376"/>
    </source>
</evidence>
<comment type="caution">
    <text evidence="9">The sequence shown here is derived from an EMBL/GenBank/DDBJ whole genome shotgun (WGS) entry which is preliminary data.</text>
</comment>
<evidence type="ECO:0000256" key="7">
    <source>
        <dbReference type="SAM" id="MobiDB-lite"/>
    </source>
</evidence>
<protein>
    <recommendedName>
        <fullName evidence="6">Eukaryotic translation initiation factor 5A</fullName>
        <shortName evidence="6">eIF-5A</shortName>
    </recommendedName>
</protein>
<comment type="PTM">
    <text evidence="6">eIF-5A seems to be the only eukaryotic protein to have a hypusine residue which is a post-translational modification of a lysine by the addition of a butylamino group.</text>
</comment>
<dbReference type="NCBIfam" id="TIGR00037">
    <property type="entry name" value="eIF_5A"/>
    <property type="match status" value="1"/>
</dbReference>
<dbReference type="PIRSF" id="PIRSF003025">
    <property type="entry name" value="eIF5A"/>
    <property type="match status" value="1"/>
</dbReference>
<dbReference type="Gene3D" id="2.40.50.140">
    <property type="entry name" value="Nucleic acid-binding proteins"/>
    <property type="match status" value="1"/>
</dbReference>
<name>A0A2G3A4J2_CAPAN</name>
<organism evidence="9 10">
    <name type="scientific">Capsicum annuum</name>
    <name type="common">Capsicum pepper</name>
    <dbReference type="NCBI Taxonomy" id="4072"/>
    <lineage>
        <taxon>Eukaryota</taxon>
        <taxon>Viridiplantae</taxon>
        <taxon>Streptophyta</taxon>
        <taxon>Embryophyta</taxon>
        <taxon>Tracheophyta</taxon>
        <taxon>Spermatophyta</taxon>
        <taxon>Magnoliopsida</taxon>
        <taxon>eudicotyledons</taxon>
        <taxon>Gunneridae</taxon>
        <taxon>Pentapetalae</taxon>
        <taxon>asterids</taxon>
        <taxon>lamiids</taxon>
        <taxon>Solanales</taxon>
        <taxon>Solanaceae</taxon>
        <taxon>Solanoideae</taxon>
        <taxon>Capsiceae</taxon>
        <taxon>Capsicum</taxon>
    </lineage>
</organism>
<dbReference type="FunFam" id="2.40.50.140:FF:000034">
    <property type="entry name" value="Eukaryotic translation initiation factor 5A"/>
    <property type="match status" value="1"/>
</dbReference>
<comment type="function">
    <text evidence="5">Translation factor that promotes translation elongation and termination, particularly upon ribosome stalling at specific amino acid sequence contexts. Binds between the exit (E) and peptidyl (P) site of the ribosome and promotes rescue of stalled ribosome: specifically required for efficient translation of polyproline-containing peptides as well as other motifs that stall the ribosome. Acts as a ribosome quality control (RQC) cofactor by joining the RQC complex to facilitate peptidyl transfer during CAT tailing step.</text>
</comment>
<dbReference type="FunFam" id="2.30.30.30:FF:000012">
    <property type="entry name" value="Eukaryotic translation initiation factor 5A"/>
    <property type="match status" value="1"/>
</dbReference>
<dbReference type="InterPro" id="IPR020189">
    <property type="entry name" value="IF5A_C"/>
</dbReference>
<dbReference type="GO" id="GO:0003746">
    <property type="term" value="F:translation elongation factor activity"/>
    <property type="evidence" value="ECO:0000318"/>
    <property type="project" value="GO_Central"/>
</dbReference>
<feature type="domain" description="Translation initiation factor 5A C-terminal" evidence="8">
    <location>
        <begin position="85"/>
        <end position="154"/>
    </location>
</feature>
<evidence type="ECO:0000256" key="2">
    <source>
        <dbReference type="ARBA" id="ARBA00022540"/>
    </source>
</evidence>
<dbReference type="GO" id="GO:0045901">
    <property type="term" value="P:positive regulation of translational elongation"/>
    <property type="evidence" value="ECO:0007669"/>
    <property type="project" value="UniProtKB-UniRule"/>
</dbReference>
<dbReference type="GO" id="GO:0045905">
    <property type="term" value="P:positive regulation of translational termination"/>
    <property type="evidence" value="ECO:0007669"/>
    <property type="project" value="UniProtKB-UniRule"/>
</dbReference>
<feature type="region of interest" description="Disordered" evidence="7">
    <location>
        <begin position="1"/>
        <end position="21"/>
    </location>
</feature>
<dbReference type="AlphaFoldDB" id="A0A2G3A4J2"/>
<reference evidence="9 10" key="1">
    <citation type="journal article" date="2014" name="Nat. Genet.">
        <title>Genome sequence of the hot pepper provides insights into the evolution of pungency in Capsicum species.</title>
        <authorList>
            <person name="Kim S."/>
            <person name="Park M."/>
            <person name="Yeom S.I."/>
            <person name="Kim Y.M."/>
            <person name="Lee J.M."/>
            <person name="Lee H.A."/>
            <person name="Seo E."/>
            <person name="Choi J."/>
            <person name="Cheong K."/>
            <person name="Kim K.T."/>
            <person name="Jung K."/>
            <person name="Lee G.W."/>
            <person name="Oh S.K."/>
            <person name="Bae C."/>
            <person name="Kim S.B."/>
            <person name="Lee H.Y."/>
            <person name="Kim S.Y."/>
            <person name="Kim M.S."/>
            <person name="Kang B.C."/>
            <person name="Jo Y.D."/>
            <person name="Yang H.B."/>
            <person name="Jeong H.J."/>
            <person name="Kang W.H."/>
            <person name="Kwon J.K."/>
            <person name="Shin C."/>
            <person name="Lim J.Y."/>
            <person name="Park J.H."/>
            <person name="Huh J.H."/>
            <person name="Kim J.S."/>
            <person name="Kim B.D."/>
            <person name="Cohen O."/>
            <person name="Paran I."/>
            <person name="Suh M.C."/>
            <person name="Lee S.B."/>
            <person name="Kim Y.K."/>
            <person name="Shin Y."/>
            <person name="Noh S.J."/>
            <person name="Park J."/>
            <person name="Seo Y.S."/>
            <person name="Kwon S.Y."/>
            <person name="Kim H.A."/>
            <person name="Park J.M."/>
            <person name="Kim H.J."/>
            <person name="Choi S.B."/>
            <person name="Bosland P.W."/>
            <person name="Reeves G."/>
            <person name="Jo S.H."/>
            <person name="Lee B.W."/>
            <person name="Cho H.T."/>
            <person name="Choi H.S."/>
            <person name="Lee M.S."/>
            <person name="Yu Y."/>
            <person name="Do Choi Y."/>
            <person name="Park B.S."/>
            <person name="van Deynze A."/>
            <person name="Ashrafi H."/>
            <person name="Hill T."/>
            <person name="Kim W.T."/>
            <person name="Pai H.S."/>
            <person name="Ahn H.K."/>
            <person name="Yeam I."/>
            <person name="Giovannoni J.J."/>
            <person name="Rose J.K."/>
            <person name="Sorensen I."/>
            <person name="Lee S.J."/>
            <person name="Kim R.W."/>
            <person name="Choi I.Y."/>
            <person name="Choi B.S."/>
            <person name="Lim J.S."/>
            <person name="Lee Y.H."/>
            <person name="Choi D."/>
        </authorList>
    </citation>
    <scope>NUCLEOTIDE SEQUENCE [LARGE SCALE GENOMIC DNA]</scope>
    <source>
        <strain evidence="10">cv. CM334</strain>
    </source>
</reference>
<accession>A0A2G3A4J2</accession>
<dbReference type="GO" id="GO:0003723">
    <property type="term" value="F:RNA binding"/>
    <property type="evidence" value="ECO:0007669"/>
    <property type="project" value="InterPro"/>
</dbReference>
<reference evidence="9 10" key="2">
    <citation type="journal article" date="2017" name="Genome Biol.">
        <title>New reference genome sequences of hot pepper reveal the massive evolution of plant disease-resistance genes by retroduplication.</title>
        <authorList>
            <person name="Kim S."/>
            <person name="Park J."/>
            <person name="Yeom S.I."/>
            <person name="Kim Y.M."/>
            <person name="Seo E."/>
            <person name="Kim K.T."/>
            <person name="Kim M.S."/>
            <person name="Lee J.M."/>
            <person name="Cheong K."/>
            <person name="Shin H.S."/>
            <person name="Kim S.B."/>
            <person name="Han K."/>
            <person name="Lee J."/>
            <person name="Park M."/>
            <person name="Lee H.A."/>
            <person name="Lee H.Y."/>
            <person name="Lee Y."/>
            <person name="Oh S."/>
            <person name="Lee J.H."/>
            <person name="Choi E."/>
            <person name="Choi E."/>
            <person name="Lee S.E."/>
            <person name="Jeon J."/>
            <person name="Kim H."/>
            <person name="Choi G."/>
            <person name="Song H."/>
            <person name="Lee J."/>
            <person name="Lee S.C."/>
            <person name="Kwon J.K."/>
            <person name="Lee H.Y."/>
            <person name="Koo N."/>
            <person name="Hong Y."/>
            <person name="Kim R.W."/>
            <person name="Kang W.H."/>
            <person name="Huh J.H."/>
            <person name="Kang B.C."/>
            <person name="Yang T.J."/>
            <person name="Lee Y.H."/>
            <person name="Bennetzen J.L."/>
            <person name="Choi D."/>
        </authorList>
    </citation>
    <scope>NUCLEOTIDE SEQUENCE [LARGE SCALE GENOMIC DNA]</scope>
    <source>
        <strain evidence="10">cv. CM334</strain>
    </source>
</reference>
<dbReference type="GO" id="GO:0006414">
    <property type="term" value="P:translational elongation"/>
    <property type="evidence" value="ECO:0000318"/>
    <property type="project" value="GO_Central"/>
</dbReference>
<keyword evidence="4 6" id="KW-0385">Hypusine</keyword>